<reference evidence="7" key="1">
    <citation type="submission" date="2025-08" db="UniProtKB">
        <authorList>
            <consortium name="RefSeq"/>
        </authorList>
    </citation>
    <scope>IDENTIFICATION</scope>
</reference>
<dbReference type="Proteomes" id="UP001652741">
    <property type="component" value="Chromosome ssa01"/>
</dbReference>
<dbReference type="PANTHER" id="PTHR14350">
    <property type="entry name" value="ARGININE VASOPRESSIN-INDUCED PROTEIN 1"/>
    <property type="match status" value="1"/>
</dbReference>
<evidence type="ECO:0000256" key="4">
    <source>
        <dbReference type="SAM" id="MobiDB-lite"/>
    </source>
</evidence>
<protein>
    <recommendedName>
        <fullName evidence="2">Arginine vasopressin-induced protein 1</fullName>
    </recommendedName>
</protein>
<evidence type="ECO:0000256" key="2">
    <source>
        <dbReference type="ARBA" id="ARBA00020697"/>
    </source>
</evidence>
<feature type="compositionally biased region" description="Basic and acidic residues" evidence="4">
    <location>
        <begin position="204"/>
        <end position="219"/>
    </location>
</feature>
<feature type="region of interest" description="Disordered" evidence="4">
    <location>
        <begin position="135"/>
        <end position="219"/>
    </location>
</feature>
<dbReference type="RefSeq" id="XP_014070161.1">
    <property type="nucleotide sequence ID" value="XM_014214686.2"/>
</dbReference>
<dbReference type="InterPro" id="IPR020282">
    <property type="entry name" value="Avpi1/C8orf4_dom"/>
</dbReference>
<organism evidence="6 7">
    <name type="scientific">Salmo salar</name>
    <name type="common">Atlantic salmon</name>
    <dbReference type="NCBI Taxonomy" id="8030"/>
    <lineage>
        <taxon>Eukaryota</taxon>
        <taxon>Metazoa</taxon>
        <taxon>Chordata</taxon>
        <taxon>Craniata</taxon>
        <taxon>Vertebrata</taxon>
        <taxon>Euteleostomi</taxon>
        <taxon>Actinopterygii</taxon>
        <taxon>Neopterygii</taxon>
        <taxon>Teleostei</taxon>
        <taxon>Protacanthopterygii</taxon>
        <taxon>Salmoniformes</taxon>
        <taxon>Salmonidae</taxon>
        <taxon>Salmoninae</taxon>
        <taxon>Salmo</taxon>
    </lineage>
</organism>
<keyword evidence="6" id="KW-1185">Reference proteome</keyword>
<feature type="compositionally biased region" description="Basic and acidic residues" evidence="4">
    <location>
        <begin position="147"/>
        <end position="161"/>
    </location>
</feature>
<feature type="domain" description="Arginine vasopressin-induced protein 1/transcriptional and immune response regulator" evidence="5">
    <location>
        <begin position="35"/>
        <end position="105"/>
    </location>
</feature>
<feature type="compositionally biased region" description="Low complexity" evidence="4">
    <location>
        <begin position="137"/>
        <end position="146"/>
    </location>
</feature>
<dbReference type="InterPro" id="IPR039579">
    <property type="entry name" value="AVPI1"/>
</dbReference>
<evidence type="ECO:0000256" key="3">
    <source>
        <dbReference type="ARBA" id="ARBA00023306"/>
    </source>
</evidence>
<keyword evidence="3" id="KW-0131">Cell cycle</keyword>
<evidence type="ECO:0000313" key="6">
    <source>
        <dbReference type="Proteomes" id="UP001652741"/>
    </source>
</evidence>
<dbReference type="GeneID" id="106612956"/>
<name>A0A1S3T0N5_SALSA</name>
<accession>A0A1S3T0N5</accession>
<gene>
    <name evidence="7" type="primary">LOC106612956</name>
</gene>
<sequence length="219" mass="23515">MGLFRNAAHLAASPTALAASRLGRMDAEAASPSLSSTVAGPSTLWRLAERRSRKAGSGNIFGGVNLRQLQRLFTAAGDQDAEQRAELVWGHGDEAELAQALIGLRARGRRRELRVEGRGTLGSRWLQAFNHLRIGKSSESSQQSKEQSSDSKTEARAKHSCPDTQPLTPKGPRGATGVREDLTEGQGPAGASERPARPGALLKKGGESDPERYLHRILH</sequence>
<dbReference type="Pfam" id="PF15063">
    <property type="entry name" value="TC1"/>
    <property type="match status" value="1"/>
</dbReference>
<dbReference type="AlphaFoldDB" id="A0A1S3T0N5"/>
<evidence type="ECO:0000259" key="5">
    <source>
        <dbReference type="Pfam" id="PF15063"/>
    </source>
</evidence>
<proteinExistence type="predicted"/>
<evidence type="ECO:0000313" key="7">
    <source>
        <dbReference type="RefSeq" id="XP_014070161.1"/>
    </source>
</evidence>
<dbReference type="STRING" id="8030.ENSSSAP00000001807"/>
<evidence type="ECO:0000256" key="1">
    <source>
        <dbReference type="ARBA" id="ARBA00002403"/>
    </source>
</evidence>
<comment type="function">
    <text evidence="1">May be involved in MAP kinase activation, epithelial sodium channel (ENaC) down-regulation and cell cycling.</text>
</comment>